<name>A0ABZ3F6H6_9HELI</name>
<protein>
    <submittedName>
        <fullName evidence="1">Uncharacterized protein</fullName>
    </submittedName>
</protein>
<evidence type="ECO:0000313" key="2">
    <source>
        <dbReference type="Proteomes" id="UP001434737"/>
    </source>
</evidence>
<proteinExistence type="predicted"/>
<gene>
    <name evidence="1" type="ORF">V3I05_00170</name>
</gene>
<dbReference type="Proteomes" id="UP001434737">
    <property type="component" value="Chromosome"/>
</dbReference>
<dbReference type="RefSeq" id="WP_343353634.1">
    <property type="nucleotide sequence ID" value="NZ_CP145316.1"/>
</dbReference>
<accession>A0ABZ3F6H6</accession>
<organism evidence="1 2">
    <name type="scientific">Helicobacter mastomyrinus</name>
    <dbReference type="NCBI Taxonomy" id="287948"/>
    <lineage>
        <taxon>Bacteria</taxon>
        <taxon>Pseudomonadati</taxon>
        <taxon>Campylobacterota</taxon>
        <taxon>Epsilonproteobacteria</taxon>
        <taxon>Campylobacterales</taxon>
        <taxon>Helicobacteraceae</taxon>
        <taxon>Helicobacter</taxon>
    </lineage>
</organism>
<reference evidence="1 2" key="1">
    <citation type="submission" date="2024-02" db="EMBL/GenBank/DDBJ databases">
        <title>Genome and pathogenicity analysis of Helicobacter mastomyrinus isolated from mice.</title>
        <authorList>
            <person name="Zhu L."/>
        </authorList>
    </citation>
    <scope>NUCLEOTIDE SEQUENCE [LARGE SCALE GENOMIC DNA]</scope>
    <source>
        <strain evidence="1 2">Hm-17</strain>
    </source>
</reference>
<evidence type="ECO:0000313" key="1">
    <source>
        <dbReference type="EMBL" id="XAM18147.1"/>
    </source>
</evidence>
<keyword evidence="2" id="KW-1185">Reference proteome</keyword>
<sequence>MEKAMSKHQSITPQLLKEKTRFCTFVVSNGKADELTSAVF</sequence>
<dbReference type="EMBL" id="CP145316">
    <property type="protein sequence ID" value="XAM18147.1"/>
    <property type="molecule type" value="Genomic_DNA"/>
</dbReference>